<reference evidence="1" key="1">
    <citation type="submission" date="2016-10" db="EMBL/GenBank/DDBJ databases">
        <title>Sequence of Gallionella enrichment culture.</title>
        <authorList>
            <person name="Poehlein A."/>
            <person name="Muehling M."/>
            <person name="Daniel R."/>
        </authorList>
    </citation>
    <scope>NUCLEOTIDE SEQUENCE</scope>
</reference>
<accession>A0A1J5PZZ7</accession>
<dbReference type="EMBL" id="MLJW01001707">
    <property type="protein sequence ID" value="OIQ77049.1"/>
    <property type="molecule type" value="Genomic_DNA"/>
</dbReference>
<proteinExistence type="predicted"/>
<sequence length="134" mass="15164">MIPVEIEHIEKISDCRHVDGNIGIVIVGARIGQVITTAGAELAEMPIPLDEFHEGRMFTVDVGDVTTTRERRNRNHRNARPRAEEIDRLDEAGVIKSATFVNRNEDRRALPLLLVALCKFYNVPGEGFEQIEFR</sequence>
<protein>
    <submittedName>
        <fullName evidence="1">Uncharacterized protein</fullName>
    </submittedName>
</protein>
<name>A0A1J5PZZ7_9ZZZZ</name>
<gene>
    <name evidence="1" type="ORF">GALL_412580</name>
</gene>
<organism evidence="1">
    <name type="scientific">mine drainage metagenome</name>
    <dbReference type="NCBI Taxonomy" id="410659"/>
    <lineage>
        <taxon>unclassified sequences</taxon>
        <taxon>metagenomes</taxon>
        <taxon>ecological metagenomes</taxon>
    </lineage>
</organism>
<evidence type="ECO:0000313" key="1">
    <source>
        <dbReference type="EMBL" id="OIQ77049.1"/>
    </source>
</evidence>
<comment type="caution">
    <text evidence="1">The sequence shown here is derived from an EMBL/GenBank/DDBJ whole genome shotgun (WGS) entry which is preliminary data.</text>
</comment>
<dbReference type="AlphaFoldDB" id="A0A1J5PZZ7"/>